<reference evidence="13" key="1">
    <citation type="submission" date="2023-05" db="EMBL/GenBank/DDBJ databases">
        <authorList>
            <person name="Huff M."/>
        </authorList>
    </citation>
    <scope>NUCLEOTIDE SEQUENCE</scope>
</reference>
<evidence type="ECO:0000256" key="7">
    <source>
        <dbReference type="ARBA" id="ARBA00022640"/>
    </source>
</evidence>
<keyword evidence="10" id="KW-0809">Transit peptide</keyword>
<accession>A0AAD2DJQ7</accession>
<comment type="similarity">
    <text evidence="4">Belongs to the isochorismate synthase family.</text>
</comment>
<evidence type="ECO:0000256" key="10">
    <source>
        <dbReference type="ARBA" id="ARBA00022946"/>
    </source>
</evidence>
<dbReference type="GO" id="GO:0008909">
    <property type="term" value="F:isochorismate synthase activity"/>
    <property type="evidence" value="ECO:0007669"/>
    <property type="project" value="UniProtKB-EC"/>
</dbReference>
<dbReference type="EC" id="5.4.4.2" evidence="5"/>
<feature type="domain" description="Chorismate-utilising enzyme C-terminal" evidence="12">
    <location>
        <begin position="269"/>
        <end position="523"/>
    </location>
</feature>
<keyword evidence="9" id="KW-0460">Magnesium</keyword>
<evidence type="ECO:0000256" key="9">
    <source>
        <dbReference type="ARBA" id="ARBA00022842"/>
    </source>
</evidence>
<dbReference type="GO" id="GO:0006952">
    <property type="term" value="P:defense response"/>
    <property type="evidence" value="ECO:0007669"/>
    <property type="project" value="UniProtKB-KW"/>
</dbReference>
<sequence length="638" mass="70453">MAAKHCTASFVDMESKKCIIHTPTVYAKQSLQFATQRHNNQFCSLSMNGCRGDPRAPIGTIETRTFPAVPNLALAMGNLNSAIFDMKSNPPPFDSGIIRLEVPILQRIEALDWLRAQSHQLLPRCFFSGRNPSNVDCIENGSTSNEHQHKLVSVAGIGSAVFFRHLHPFSLDDWRAIKRFLSKKCPLIRAYGAIRFDPMANIASEWEAFGSSMIAATVAWDSALSWTYRKAVSSVEATIWQVSSAVKRLNKDTPQAIVLSQAHIPNKISWDSAVRRALDMINRKNSMLIKVVLARSSRVLTTIDIDPLMWLSCLKIEGDSSYAFCLQPPESPAFIGNTPERLFYRDRLTISSDALAGTRARGGSESLDVQIGNDLLSSPKDHHEFTVVREYIRRKLETVCSSILIEPEKALRKLPRVQHLYARLTGTLEREDDEFKILSSLHPTPAVCGFPAKEAQILIAETEMFDRGLYAGPVGWFGCGESEFAVGIRSALVGKGFGALIYAGTGIVEGSNSALEWQELELKTSQFTKLMKPAPLLLRGENRIVVQKETFDGGLYAGPVGWFGCGESEFAVGIRSSLVGKGFGALIYAGTGIVEGSNSALEWQELELKTSQFTKLMKPAPLLLRGENRIVVQKVADR</sequence>
<dbReference type="InterPro" id="IPR015890">
    <property type="entry name" value="Chorismate_C"/>
</dbReference>
<dbReference type="PANTHER" id="PTHR47253">
    <property type="match status" value="1"/>
</dbReference>
<evidence type="ECO:0000256" key="3">
    <source>
        <dbReference type="ARBA" id="ARBA00004229"/>
    </source>
</evidence>
<dbReference type="NCBIfam" id="TIGR00543">
    <property type="entry name" value="isochor_syn"/>
    <property type="match status" value="1"/>
</dbReference>
<dbReference type="InterPro" id="IPR044250">
    <property type="entry name" value="MenF-like"/>
</dbReference>
<evidence type="ECO:0000256" key="8">
    <source>
        <dbReference type="ARBA" id="ARBA00022821"/>
    </source>
</evidence>
<evidence type="ECO:0000313" key="14">
    <source>
        <dbReference type="Proteomes" id="UP000834106"/>
    </source>
</evidence>
<evidence type="ECO:0000256" key="6">
    <source>
        <dbReference type="ARBA" id="ARBA00022528"/>
    </source>
</evidence>
<evidence type="ECO:0000256" key="5">
    <source>
        <dbReference type="ARBA" id="ARBA00012824"/>
    </source>
</evidence>
<comment type="subcellular location">
    <subcellularLocation>
        <location evidence="3">Plastid</location>
        <location evidence="3">Chloroplast</location>
    </subcellularLocation>
</comment>
<dbReference type="InterPro" id="IPR005801">
    <property type="entry name" value="ADC_synthase"/>
</dbReference>
<keyword evidence="11" id="KW-0413">Isomerase</keyword>
<evidence type="ECO:0000256" key="4">
    <source>
        <dbReference type="ARBA" id="ARBA00005297"/>
    </source>
</evidence>
<dbReference type="GO" id="GO:0009507">
    <property type="term" value="C:chloroplast"/>
    <property type="evidence" value="ECO:0007669"/>
    <property type="project" value="UniProtKB-SubCell"/>
</dbReference>
<comment type="cofactor">
    <cofactor evidence="2">
        <name>Mg(2+)</name>
        <dbReference type="ChEBI" id="CHEBI:18420"/>
    </cofactor>
</comment>
<dbReference type="PANTHER" id="PTHR47253:SF4">
    <property type="entry name" value="ISOCHORISMATE SYNTHASE 2, CHLOROPLASTIC"/>
    <property type="match status" value="1"/>
</dbReference>
<comment type="catalytic activity">
    <reaction evidence="1">
        <text>chorismate = isochorismate</text>
        <dbReference type="Rhea" id="RHEA:18985"/>
        <dbReference type="ChEBI" id="CHEBI:29748"/>
        <dbReference type="ChEBI" id="CHEBI:29780"/>
        <dbReference type="EC" id="5.4.4.2"/>
    </reaction>
</comment>
<dbReference type="Gene3D" id="3.60.120.10">
    <property type="entry name" value="Anthranilate synthase"/>
    <property type="match status" value="2"/>
</dbReference>
<keyword evidence="7" id="KW-0934">Plastid</keyword>
<proteinExistence type="inferred from homology"/>
<evidence type="ECO:0000313" key="13">
    <source>
        <dbReference type="EMBL" id="CAI9753881.1"/>
    </source>
</evidence>
<evidence type="ECO:0000256" key="2">
    <source>
        <dbReference type="ARBA" id="ARBA00001946"/>
    </source>
</evidence>
<gene>
    <name evidence="13" type="ORF">FPE_LOCUS1312</name>
</gene>
<feature type="domain" description="Chorismate-utilising enzyme C-terminal" evidence="12">
    <location>
        <begin position="544"/>
        <end position="609"/>
    </location>
</feature>
<evidence type="ECO:0000256" key="1">
    <source>
        <dbReference type="ARBA" id="ARBA00000799"/>
    </source>
</evidence>
<dbReference type="InterPro" id="IPR004561">
    <property type="entry name" value="IsoChor_synthase"/>
</dbReference>
<dbReference type="GO" id="GO:0042372">
    <property type="term" value="P:phylloquinone biosynthetic process"/>
    <property type="evidence" value="ECO:0007669"/>
    <property type="project" value="TreeGrafter"/>
</dbReference>
<evidence type="ECO:0000256" key="11">
    <source>
        <dbReference type="ARBA" id="ARBA00023235"/>
    </source>
</evidence>
<name>A0AAD2DJQ7_9LAMI</name>
<protein>
    <recommendedName>
        <fullName evidence="5">isochorismate synthase</fullName>
        <ecNumber evidence="5">5.4.4.2</ecNumber>
    </recommendedName>
</protein>
<keyword evidence="14" id="KW-1185">Reference proteome</keyword>
<dbReference type="Proteomes" id="UP000834106">
    <property type="component" value="Chromosome 1"/>
</dbReference>
<dbReference type="AlphaFoldDB" id="A0AAD2DJQ7"/>
<keyword evidence="6" id="KW-0150">Chloroplast</keyword>
<keyword evidence="8" id="KW-0611">Plant defense</keyword>
<dbReference type="EMBL" id="OU503036">
    <property type="protein sequence ID" value="CAI9753881.1"/>
    <property type="molecule type" value="Genomic_DNA"/>
</dbReference>
<organism evidence="13 14">
    <name type="scientific">Fraxinus pennsylvanica</name>
    <dbReference type="NCBI Taxonomy" id="56036"/>
    <lineage>
        <taxon>Eukaryota</taxon>
        <taxon>Viridiplantae</taxon>
        <taxon>Streptophyta</taxon>
        <taxon>Embryophyta</taxon>
        <taxon>Tracheophyta</taxon>
        <taxon>Spermatophyta</taxon>
        <taxon>Magnoliopsida</taxon>
        <taxon>eudicotyledons</taxon>
        <taxon>Gunneridae</taxon>
        <taxon>Pentapetalae</taxon>
        <taxon>asterids</taxon>
        <taxon>lamiids</taxon>
        <taxon>Lamiales</taxon>
        <taxon>Oleaceae</taxon>
        <taxon>Oleeae</taxon>
        <taxon>Fraxinus</taxon>
    </lineage>
</organism>
<dbReference type="SUPFAM" id="SSF56322">
    <property type="entry name" value="ADC synthase"/>
    <property type="match status" value="2"/>
</dbReference>
<evidence type="ECO:0000259" key="12">
    <source>
        <dbReference type="Pfam" id="PF00425"/>
    </source>
</evidence>
<dbReference type="FunFam" id="3.60.120.10:FF:000005">
    <property type="entry name" value="isochorismate synthase, chloroplastic-like isoform X1"/>
    <property type="match status" value="1"/>
</dbReference>
<dbReference type="Pfam" id="PF00425">
    <property type="entry name" value="Chorismate_bind"/>
    <property type="match status" value="2"/>
</dbReference>